<protein>
    <submittedName>
        <fullName evidence="9">CusA/CzcA family heavy metal efflux RND transporter</fullName>
    </submittedName>
</protein>
<name>A0AAW6U1E2_9BACT</name>
<evidence type="ECO:0000256" key="4">
    <source>
        <dbReference type="ARBA" id="ARBA00022475"/>
    </source>
</evidence>
<feature type="transmembrane region" description="Helical" evidence="8">
    <location>
        <begin position="369"/>
        <end position="389"/>
    </location>
</feature>
<dbReference type="SUPFAM" id="SSF82866">
    <property type="entry name" value="Multidrug efflux transporter AcrB transmembrane domain"/>
    <property type="match status" value="2"/>
</dbReference>
<evidence type="ECO:0000256" key="6">
    <source>
        <dbReference type="ARBA" id="ARBA00022989"/>
    </source>
</evidence>
<comment type="caution">
    <text evidence="9">The sequence shown here is derived from an EMBL/GenBank/DDBJ whole genome shotgun (WGS) entry which is preliminary data.</text>
</comment>
<dbReference type="Pfam" id="PF00873">
    <property type="entry name" value="ACR_tran"/>
    <property type="match status" value="1"/>
</dbReference>
<dbReference type="RefSeq" id="WP_349245051.1">
    <property type="nucleotide sequence ID" value="NZ_JASCXX010000012.1"/>
</dbReference>
<comment type="similarity">
    <text evidence="2">Belongs to the resistance-nodulation-cell division (RND) (TC 2.A.6) family.</text>
</comment>
<sequence length="1034" mass="112644">MSARIMDISLRYRFLVVVAIAGIVGFGSYAYTQLPIDAFPDISPVMVPVFADVHGMAPEEIERLIAFPIESAMNGLPGVTQIKSTSAFGLAAVYVYFKDDVDIYFARTIVAERLNRALAELPPMHEPPQLGPISTGLGQIFIYYLTLDEGADTEGKAPDIYLREVNDWVVKRQLQTVPGVTDILSIGGHVLQYQIQVDPHAMNQYHVSLSDLVRAVKANNANAGGQFMVLGQEEHLVRGIGLLRDLEDIGSVPIAVRNGVPIRVADVAAVRYGPEVRRGVVSRNGTAEVVSGMVLQLYGENTYRVIERLYVKIADVQASLPAGVRLVPYYEQAELVRRATGTVKKALLLGAVMVVVTLFVFLGNVRSALIVSLSLPLCALISVILMRLTGISANLMSLGGIAIGIGMLADGAIVMVENIFRHLNMDVKDTAREKAQIVFDAASQVSRPIVFSILIIVTVFLPIFALQDVEGKMFAPMAATLCFALAGSLVVVVAVAVAPALCTYFLKERRHREFSLVNWLMLLYHRPLRWAIRHRAVVLAAVLVAFFGSLLAVPHLGTEFIPTLEEGSILIGVTMAPSISLAKATETVQLLERKIVRFEEVEEVVSRIGRPESGSHPHPVNYAEVHIALRPANRWTRFANKKELVAALNETLSVYPGVQLNFTQPIQNAFDELLSGIKAQVAIKLFGEDLDVLRDKAGEIAEAIAGVPGLVDLAAEQNFGQPQVQVIADRAACSRYGIDVSDILELVELAIGGEVIDTIYLQNRRFGIHVRYQEPYRADPEAIEGLLVPAQNGMLVPLKQVARVGQVTGPIQIHREHNQRRWVVQANIRGRDTGGVIADVKEAIARKVTLPPGYHIEYGGQFENQQRAMTRLSIIVPIVIAAVVLMLFLAFGSLRHAMLIVSGIPLALIGGVFGLLLMGEYLSVPAAVGFIALFGIAVQNGVVLVTRINQMCDEGMTVDEAVIAGSLQRLRPVLMTATTTVLGLLPLLLSHGIGSEVQRPLATVVVFGLTSATFLTLFVIPALYPWFSRKTVEY</sequence>
<keyword evidence="4" id="KW-1003">Cell membrane</keyword>
<feature type="transmembrane region" description="Helical" evidence="8">
    <location>
        <begin position="395"/>
        <end position="416"/>
    </location>
</feature>
<dbReference type="AlphaFoldDB" id="A0AAW6U1E2"/>
<feature type="transmembrane region" description="Helical" evidence="8">
    <location>
        <begin position="1005"/>
        <end position="1027"/>
    </location>
</feature>
<evidence type="ECO:0000256" key="3">
    <source>
        <dbReference type="ARBA" id="ARBA00022448"/>
    </source>
</evidence>
<dbReference type="Gene3D" id="3.30.70.1430">
    <property type="entry name" value="Multidrug efflux transporter AcrB pore domain"/>
    <property type="match status" value="2"/>
</dbReference>
<dbReference type="GO" id="GO:0042910">
    <property type="term" value="F:xenobiotic transmembrane transporter activity"/>
    <property type="evidence" value="ECO:0007669"/>
    <property type="project" value="TreeGrafter"/>
</dbReference>
<accession>A0AAW6U1E2</accession>
<feature type="transmembrane region" description="Helical" evidence="8">
    <location>
        <begin position="473"/>
        <end position="506"/>
    </location>
</feature>
<feature type="transmembrane region" description="Helical" evidence="8">
    <location>
        <begin position="449"/>
        <end position="467"/>
    </location>
</feature>
<feature type="transmembrane region" description="Helical" evidence="8">
    <location>
        <begin position="872"/>
        <end position="891"/>
    </location>
</feature>
<dbReference type="PRINTS" id="PR00702">
    <property type="entry name" value="ACRIFLAVINRP"/>
</dbReference>
<feature type="transmembrane region" description="Helical" evidence="8">
    <location>
        <begin position="973"/>
        <end position="993"/>
    </location>
</feature>
<dbReference type="Gene3D" id="1.20.1640.10">
    <property type="entry name" value="Multidrug efflux transporter AcrB transmembrane domain"/>
    <property type="match status" value="2"/>
</dbReference>
<evidence type="ECO:0000256" key="5">
    <source>
        <dbReference type="ARBA" id="ARBA00022692"/>
    </source>
</evidence>
<feature type="transmembrane region" description="Helical" evidence="8">
    <location>
        <begin position="898"/>
        <end position="918"/>
    </location>
</feature>
<keyword evidence="3" id="KW-0813">Transport</keyword>
<evidence type="ECO:0000256" key="1">
    <source>
        <dbReference type="ARBA" id="ARBA00004651"/>
    </source>
</evidence>
<organism evidence="9 10">
    <name type="scientific">Anaerobaca lacustris</name>
    <dbReference type="NCBI Taxonomy" id="3044600"/>
    <lineage>
        <taxon>Bacteria</taxon>
        <taxon>Pseudomonadati</taxon>
        <taxon>Planctomycetota</taxon>
        <taxon>Phycisphaerae</taxon>
        <taxon>Sedimentisphaerales</taxon>
        <taxon>Anaerobacaceae</taxon>
        <taxon>Anaerobaca</taxon>
    </lineage>
</organism>
<dbReference type="GO" id="GO:0005886">
    <property type="term" value="C:plasma membrane"/>
    <property type="evidence" value="ECO:0007669"/>
    <property type="project" value="UniProtKB-SubCell"/>
</dbReference>
<evidence type="ECO:0000313" key="9">
    <source>
        <dbReference type="EMBL" id="MDI6449643.1"/>
    </source>
</evidence>
<evidence type="ECO:0000256" key="8">
    <source>
        <dbReference type="SAM" id="Phobius"/>
    </source>
</evidence>
<dbReference type="Gene3D" id="3.30.70.1440">
    <property type="entry name" value="Multidrug efflux transporter AcrB pore domain"/>
    <property type="match status" value="1"/>
</dbReference>
<dbReference type="PANTHER" id="PTHR32063">
    <property type="match status" value="1"/>
</dbReference>
<dbReference type="PANTHER" id="PTHR32063:SF24">
    <property type="entry name" value="CATION EFFLUX SYSTEM (ACRB_ACRD_ACRF FAMILY)"/>
    <property type="match status" value="1"/>
</dbReference>
<keyword evidence="5 8" id="KW-0812">Transmembrane</keyword>
<evidence type="ECO:0000256" key="7">
    <source>
        <dbReference type="ARBA" id="ARBA00023136"/>
    </source>
</evidence>
<dbReference type="GO" id="GO:0008324">
    <property type="term" value="F:monoatomic cation transmembrane transporter activity"/>
    <property type="evidence" value="ECO:0007669"/>
    <property type="project" value="InterPro"/>
</dbReference>
<proteinExistence type="inferred from homology"/>
<keyword evidence="7 8" id="KW-0472">Membrane</keyword>
<evidence type="ECO:0000313" key="10">
    <source>
        <dbReference type="Proteomes" id="UP001431776"/>
    </source>
</evidence>
<keyword evidence="6 8" id="KW-1133">Transmembrane helix</keyword>
<dbReference type="EMBL" id="JASCXX010000012">
    <property type="protein sequence ID" value="MDI6449643.1"/>
    <property type="molecule type" value="Genomic_DNA"/>
</dbReference>
<dbReference type="NCBIfam" id="TIGR00914">
    <property type="entry name" value="2A0601"/>
    <property type="match status" value="1"/>
</dbReference>
<dbReference type="InterPro" id="IPR004763">
    <property type="entry name" value="CusA-like"/>
</dbReference>
<comment type="subcellular location">
    <subcellularLocation>
        <location evidence="1">Cell membrane</location>
        <topology evidence="1">Multi-pass membrane protein</topology>
    </subcellularLocation>
</comment>
<reference evidence="9" key="1">
    <citation type="submission" date="2023-05" db="EMBL/GenBank/DDBJ databases">
        <title>Anaerotaeda fermentans gen. nov., sp. nov., a novel anaerobic planctomycete of the new family within the order Sedimentisphaerales isolated from Taman Peninsula, Russia.</title>
        <authorList>
            <person name="Khomyakova M.A."/>
            <person name="Merkel A.Y."/>
            <person name="Slobodkin A.I."/>
        </authorList>
    </citation>
    <scope>NUCLEOTIDE SEQUENCE</scope>
    <source>
        <strain evidence="9">M17dextr</strain>
    </source>
</reference>
<feature type="transmembrane region" description="Helical" evidence="8">
    <location>
        <begin position="12"/>
        <end position="31"/>
    </location>
</feature>
<dbReference type="SUPFAM" id="SSF82693">
    <property type="entry name" value="Multidrug efflux transporter AcrB pore domain, PN1, PN2, PC1 and PC2 subdomains"/>
    <property type="match status" value="2"/>
</dbReference>
<dbReference type="Proteomes" id="UP001431776">
    <property type="component" value="Unassembled WGS sequence"/>
</dbReference>
<dbReference type="Gene3D" id="3.30.70.1320">
    <property type="entry name" value="Multidrug efflux transporter AcrB pore domain like"/>
    <property type="match status" value="1"/>
</dbReference>
<keyword evidence="10" id="KW-1185">Reference proteome</keyword>
<feature type="transmembrane region" description="Helical" evidence="8">
    <location>
        <begin position="924"/>
        <end position="946"/>
    </location>
</feature>
<gene>
    <name evidence="9" type="ORF">QJ522_11360</name>
</gene>
<evidence type="ECO:0000256" key="2">
    <source>
        <dbReference type="ARBA" id="ARBA00010942"/>
    </source>
</evidence>
<dbReference type="InterPro" id="IPR027463">
    <property type="entry name" value="AcrB_DN_DC_subdom"/>
</dbReference>
<dbReference type="SUPFAM" id="SSF82714">
    <property type="entry name" value="Multidrug efflux transporter AcrB TolC docking domain, DN and DC subdomains"/>
    <property type="match status" value="2"/>
</dbReference>
<dbReference type="Gene3D" id="3.30.2090.10">
    <property type="entry name" value="Multidrug efflux transporter AcrB TolC docking domain, DN and DC subdomains"/>
    <property type="match status" value="2"/>
</dbReference>
<feature type="transmembrane region" description="Helical" evidence="8">
    <location>
        <begin position="346"/>
        <end position="362"/>
    </location>
</feature>
<feature type="transmembrane region" description="Helical" evidence="8">
    <location>
        <begin position="536"/>
        <end position="556"/>
    </location>
</feature>
<dbReference type="InterPro" id="IPR001036">
    <property type="entry name" value="Acrflvin-R"/>
</dbReference>